<evidence type="ECO:0000313" key="2">
    <source>
        <dbReference type="Proteomes" id="UP001145114"/>
    </source>
</evidence>
<gene>
    <name evidence="1" type="ORF">EV182_001914</name>
</gene>
<name>A0ACC1HFJ0_9FUNG</name>
<protein>
    <submittedName>
        <fullName evidence="1">Uncharacterized protein</fullName>
    </submittedName>
</protein>
<evidence type="ECO:0000313" key="1">
    <source>
        <dbReference type="EMBL" id="KAJ1675111.1"/>
    </source>
</evidence>
<comment type="caution">
    <text evidence="1">The sequence shown here is derived from an EMBL/GenBank/DDBJ whole genome shotgun (WGS) entry which is preliminary data.</text>
</comment>
<proteinExistence type="predicted"/>
<accession>A0ACC1HFJ0</accession>
<reference evidence="1" key="1">
    <citation type="submission" date="2022-06" db="EMBL/GenBank/DDBJ databases">
        <title>Phylogenomic reconstructions and comparative analyses of Kickxellomycotina fungi.</title>
        <authorList>
            <person name="Reynolds N.K."/>
            <person name="Stajich J.E."/>
            <person name="Barry K."/>
            <person name="Grigoriev I.V."/>
            <person name="Crous P."/>
            <person name="Smith M.E."/>
        </authorList>
    </citation>
    <scope>NUCLEOTIDE SEQUENCE</scope>
    <source>
        <strain evidence="1">RSA 2271</strain>
    </source>
</reference>
<keyword evidence="2" id="KW-1185">Reference proteome</keyword>
<sequence length="152" mass="16917">MLASKVHRLTDDLELLLYILICFVAKDCSVFKSAPVWREDLQAGESALKKVAAFIDIDHVYKWADLDNINLLNQHDWACLDLLKTLAQCLLLGQDRAASMLGNMLSDEEDLCTTYGLEHRLDCQAQLAKPSESRMALAGCQGQSLNMPGCMV</sequence>
<dbReference type="EMBL" id="JAMZIH010005483">
    <property type="protein sequence ID" value="KAJ1675111.1"/>
    <property type="molecule type" value="Genomic_DNA"/>
</dbReference>
<dbReference type="Proteomes" id="UP001145114">
    <property type="component" value="Unassembled WGS sequence"/>
</dbReference>
<organism evidence="1 2">
    <name type="scientific">Spiromyces aspiralis</name>
    <dbReference type="NCBI Taxonomy" id="68401"/>
    <lineage>
        <taxon>Eukaryota</taxon>
        <taxon>Fungi</taxon>
        <taxon>Fungi incertae sedis</taxon>
        <taxon>Zoopagomycota</taxon>
        <taxon>Kickxellomycotina</taxon>
        <taxon>Kickxellomycetes</taxon>
        <taxon>Kickxellales</taxon>
        <taxon>Kickxellaceae</taxon>
        <taxon>Spiromyces</taxon>
    </lineage>
</organism>